<keyword evidence="7 16" id="KW-0812">Transmembrane</keyword>
<evidence type="ECO:0000256" key="11">
    <source>
        <dbReference type="ARBA" id="ARBA00022989"/>
    </source>
</evidence>
<dbReference type="AlphaFoldDB" id="L8Y8Z5"/>
<name>L8Y8Z5_TUPCH</name>
<keyword evidence="6" id="KW-0963">Cytoplasm</keyword>
<dbReference type="Pfam" id="PF15936">
    <property type="entry name" value="DUF4749"/>
    <property type="match status" value="1"/>
</dbReference>
<feature type="transmembrane region" description="Helical" evidence="18">
    <location>
        <begin position="378"/>
        <end position="402"/>
    </location>
</feature>
<feature type="compositionally biased region" description="Polar residues" evidence="17">
    <location>
        <begin position="65"/>
        <end position="75"/>
    </location>
</feature>
<proteinExistence type="inferred from homology"/>
<dbReference type="GO" id="GO:0140021">
    <property type="term" value="P:mitochondrial ADP transmembrane transport"/>
    <property type="evidence" value="ECO:0007669"/>
    <property type="project" value="InterPro"/>
</dbReference>
<keyword evidence="11 18" id="KW-1133">Transmembrane helix</keyword>
<keyword evidence="4" id="KW-0813">Transport</keyword>
<evidence type="ECO:0000256" key="2">
    <source>
        <dbReference type="ARBA" id="ARBA00004496"/>
    </source>
</evidence>
<feature type="transmembrane region" description="Helical" evidence="18">
    <location>
        <begin position="344"/>
        <end position="366"/>
    </location>
</feature>
<dbReference type="PROSITE" id="PS50920">
    <property type="entry name" value="SOLCAR"/>
    <property type="match status" value="1"/>
</dbReference>
<dbReference type="Gene3D" id="2.30.42.10">
    <property type="match status" value="1"/>
</dbReference>
<keyword evidence="9" id="KW-0677">Repeat</keyword>
<dbReference type="PRINTS" id="PR00927">
    <property type="entry name" value="ADPTRNSLCASE"/>
</dbReference>
<dbReference type="SUPFAM" id="SSF57716">
    <property type="entry name" value="Glucocorticoid receptor-like (DNA-binding domain)"/>
    <property type="match status" value="2"/>
</dbReference>
<dbReference type="InterPro" id="IPR018108">
    <property type="entry name" value="MCP_transmembrane"/>
</dbReference>
<dbReference type="InterPro" id="IPR002113">
    <property type="entry name" value="ADT_euk_type"/>
</dbReference>
<feature type="transmembrane region" description="Helical" evidence="18">
    <location>
        <begin position="408"/>
        <end position="433"/>
    </location>
</feature>
<dbReference type="EMBL" id="KB365152">
    <property type="protein sequence ID" value="ELV11440.1"/>
    <property type="molecule type" value="Genomic_DNA"/>
</dbReference>
<dbReference type="InterPro" id="IPR036034">
    <property type="entry name" value="PDZ_sf"/>
</dbReference>
<dbReference type="GO" id="GO:0046872">
    <property type="term" value="F:metal ion binding"/>
    <property type="evidence" value="ECO:0007669"/>
    <property type="project" value="UniProtKB-KW"/>
</dbReference>
<gene>
    <name evidence="20" type="ORF">TREES_T100018901</name>
</gene>
<dbReference type="PROSITE" id="PS00478">
    <property type="entry name" value="LIM_DOMAIN_1"/>
    <property type="match status" value="1"/>
</dbReference>
<keyword evidence="13 16" id="KW-0472">Membrane</keyword>
<dbReference type="CDD" id="cd09451">
    <property type="entry name" value="LIM_RIL"/>
    <property type="match status" value="1"/>
</dbReference>
<evidence type="ECO:0000256" key="4">
    <source>
        <dbReference type="ARBA" id="ARBA00022448"/>
    </source>
</evidence>
<evidence type="ECO:0000256" key="16">
    <source>
        <dbReference type="PROSITE-ProRule" id="PRU00282"/>
    </source>
</evidence>
<feature type="compositionally biased region" description="Basic and acidic residues" evidence="17">
    <location>
        <begin position="46"/>
        <end position="59"/>
    </location>
</feature>
<dbReference type="InParanoid" id="L8Y8Z5"/>
<feature type="transmembrane region" description="Helical" evidence="18">
    <location>
        <begin position="473"/>
        <end position="490"/>
    </location>
</feature>
<evidence type="ECO:0000256" key="8">
    <source>
        <dbReference type="ARBA" id="ARBA00022723"/>
    </source>
</evidence>
<evidence type="ECO:0000313" key="20">
    <source>
        <dbReference type="EMBL" id="ELV11440.1"/>
    </source>
</evidence>
<dbReference type="GO" id="GO:0005743">
    <property type="term" value="C:mitochondrial inner membrane"/>
    <property type="evidence" value="ECO:0007669"/>
    <property type="project" value="InterPro"/>
</dbReference>
<dbReference type="Gene3D" id="2.10.110.10">
    <property type="entry name" value="Cysteine Rich Protein"/>
    <property type="match status" value="1"/>
</dbReference>
<protein>
    <submittedName>
        <fullName evidence="20">PDZ and LIM domain protein 4</fullName>
    </submittedName>
</protein>
<evidence type="ECO:0000313" key="21">
    <source>
        <dbReference type="Proteomes" id="UP000011518"/>
    </source>
</evidence>
<feature type="transmembrane region" description="Helical" evidence="18">
    <location>
        <begin position="445"/>
        <end position="467"/>
    </location>
</feature>
<evidence type="ECO:0000256" key="7">
    <source>
        <dbReference type="ARBA" id="ARBA00022692"/>
    </source>
</evidence>
<comment type="similarity">
    <text evidence="3">Belongs to the mitochondrial carrier (TC 2.A.29) family.</text>
</comment>
<keyword evidence="12 15" id="KW-0440">LIM domain</keyword>
<feature type="transmembrane region" description="Helical" evidence="18">
    <location>
        <begin position="320"/>
        <end position="338"/>
    </location>
</feature>
<evidence type="ECO:0000256" key="17">
    <source>
        <dbReference type="SAM" id="MobiDB-lite"/>
    </source>
</evidence>
<reference evidence="21" key="2">
    <citation type="journal article" date="2013" name="Nat. Commun.">
        <title>Genome of the Chinese tree shrew.</title>
        <authorList>
            <person name="Fan Y."/>
            <person name="Huang Z.Y."/>
            <person name="Cao C.C."/>
            <person name="Chen C.S."/>
            <person name="Chen Y.X."/>
            <person name="Fan D.D."/>
            <person name="He J."/>
            <person name="Hou H.L."/>
            <person name="Hu L."/>
            <person name="Hu X.T."/>
            <person name="Jiang X.T."/>
            <person name="Lai R."/>
            <person name="Lang Y.S."/>
            <person name="Liang B."/>
            <person name="Liao S.G."/>
            <person name="Mu D."/>
            <person name="Ma Y.Y."/>
            <person name="Niu Y.Y."/>
            <person name="Sun X.Q."/>
            <person name="Xia J.Q."/>
            <person name="Xiao J."/>
            <person name="Xiong Z.Q."/>
            <person name="Xu L."/>
            <person name="Yang L."/>
            <person name="Zhang Y."/>
            <person name="Zhao W."/>
            <person name="Zhao X.D."/>
            <person name="Zheng Y.T."/>
            <person name="Zhou J.M."/>
            <person name="Zhu Y.B."/>
            <person name="Zhang G.J."/>
            <person name="Wang J."/>
            <person name="Yao Y.G."/>
        </authorList>
    </citation>
    <scope>NUCLEOTIDE SEQUENCE [LARGE SCALE GENOMIC DNA]</scope>
</reference>
<dbReference type="SUPFAM" id="SSF103506">
    <property type="entry name" value="Mitochondrial carrier"/>
    <property type="match status" value="1"/>
</dbReference>
<dbReference type="InterPro" id="IPR031847">
    <property type="entry name" value="PDLI1-4/Zasp-like_mid"/>
</dbReference>
<comment type="catalytic activity">
    <reaction evidence="14">
        <text>H(+)(in) = H(+)(out)</text>
        <dbReference type="Rhea" id="RHEA:34979"/>
        <dbReference type="ChEBI" id="CHEBI:15378"/>
    </reaction>
</comment>
<evidence type="ECO:0000256" key="5">
    <source>
        <dbReference type="ARBA" id="ARBA00022449"/>
    </source>
</evidence>
<evidence type="ECO:0000256" key="13">
    <source>
        <dbReference type="ARBA" id="ARBA00023136"/>
    </source>
</evidence>
<dbReference type="InterPro" id="IPR036259">
    <property type="entry name" value="MFS_trans_sf"/>
</dbReference>
<accession>L8Y8Z5</accession>
<organism evidence="20 21">
    <name type="scientific">Tupaia chinensis</name>
    <name type="common">Chinese tree shrew</name>
    <name type="synonym">Tupaia belangeri chinensis</name>
    <dbReference type="NCBI Taxonomy" id="246437"/>
    <lineage>
        <taxon>Eukaryota</taxon>
        <taxon>Metazoa</taxon>
        <taxon>Chordata</taxon>
        <taxon>Craniata</taxon>
        <taxon>Vertebrata</taxon>
        <taxon>Euteleostomi</taxon>
        <taxon>Mammalia</taxon>
        <taxon>Eutheria</taxon>
        <taxon>Euarchontoglires</taxon>
        <taxon>Scandentia</taxon>
        <taxon>Tupaiidae</taxon>
        <taxon>Tupaia</taxon>
    </lineage>
</organism>
<dbReference type="Pfam" id="PF00153">
    <property type="entry name" value="Mito_carr"/>
    <property type="match status" value="1"/>
</dbReference>
<reference evidence="21" key="1">
    <citation type="submission" date="2012-07" db="EMBL/GenBank/DDBJ databases">
        <title>Genome of the Chinese tree shrew, a rising model animal genetically related to primates.</title>
        <authorList>
            <person name="Zhang G."/>
            <person name="Fan Y."/>
            <person name="Yao Y."/>
            <person name="Huang Z."/>
        </authorList>
    </citation>
    <scope>NUCLEOTIDE SEQUENCE [LARGE SCALE GENOMIC DNA]</scope>
</reference>
<dbReference type="SUPFAM" id="SSF103473">
    <property type="entry name" value="MFS general substrate transporter"/>
    <property type="match status" value="1"/>
</dbReference>
<dbReference type="Proteomes" id="UP000011518">
    <property type="component" value="Unassembled WGS sequence"/>
</dbReference>
<sequence>MIQAINGESTELMTHLEAQNRIKGCHDHLTLSVSRPEGRSWPSASDDSKAQAHRIHIDPEAQDGTPASSRRSSATGIGPEDGRAGLGSPYGQPPRLSAPLNGSSSEATLPAQMSTLHVSPPPSADPARALPWSRDCRVDLGSEVYRMLREPAEPTAAEPKQSGSFRYLQGMLEAGEGGERSGPGGPRNLKPTASKLGTPLSGLQGLPECTRCGHGIVGTIVKARDKLYHPECFMCSDCGLNLKQRGYFFLDERLYCESHAKARVKPPEGYDVVAVYPNAKWNLVCDDDWKTPLTASLFFVGVLLGSFVSGQLSDRFGRKSILFATMAVQTGFSFLQIFSINWEMFTVLFVIVGMGQISNYVVAFILGTEILGKSVRIIFSTLGVCTFFAVGYMLLPLFAYFIRDWRMLLLALTVPGVLCVPLWWMLTSVGYFALSLNSPNLHGDVYLNCFLSALIEVPAYLTAWLLLRTLPRRYIIAGVLFWGGGVLLLIQVVPADYYVLSIGLAMLGKFGITSAFSMLYVFTAELYPTLVRNMAVGITSMASRVGSIIAPYFVYLDAAMSFAKDFLAGGVAEAISETVVVPIERVKLLLQGQHASKQITADNQFKGLRDCAVRIPKEQGVLSFWRGNLASVIRYFPTQALNFAFKDKYKQIFLGGVDKRTQLWHCFAGNLASAGAAGATSLCFVYPLDFARTCLAADVG</sequence>
<feature type="transmembrane region" description="Helical" evidence="18">
    <location>
        <begin position="497"/>
        <end position="522"/>
    </location>
</feature>
<dbReference type="InterPro" id="IPR002067">
    <property type="entry name" value="MCP"/>
</dbReference>
<evidence type="ECO:0000256" key="12">
    <source>
        <dbReference type="ARBA" id="ARBA00023038"/>
    </source>
</evidence>
<dbReference type="FunFam" id="2.10.110.10:FF:000026">
    <property type="entry name" value="PDZ and LIM domain protein 3"/>
    <property type="match status" value="1"/>
</dbReference>
<evidence type="ECO:0000256" key="15">
    <source>
        <dbReference type="PROSITE-ProRule" id="PRU00125"/>
    </source>
</evidence>
<keyword evidence="5" id="KW-0050">Antiport</keyword>
<dbReference type="InterPro" id="IPR011701">
    <property type="entry name" value="MFS"/>
</dbReference>
<keyword evidence="21" id="KW-1185">Reference proteome</keyword>
<feature type="region of interest" description="Disordered" evidence="17">
    <location>
        <begin position="174"/>
        <end position="200"/>
    </location>
</feature>
<dbReference type="Gene3D" id="1.50.40.10">
    <property type="entry name" value="Mitochondrial carrier domain"/>
    <property type="match status" value="1"/>
</dbReference>
<evidence type="ECO:0000256" key="3">
    <source>
        <dbReference type="ARBA" id="ARBA00006375"/>
    </source>
</evidence>
<evidence type="ECO:0000256" key="9">
    <source>
        <dbReference type="ARBA" id="ARBA00022737"/>
    </source>
</evidence>
<dbReference type="PROSITE" id="PS50023">
    <property type="entry name" value="LIM_DOMAIN_2"/>
    <property type="match status" value="1"/>
</dbReference>
<evidence type="ECO:0000256" key="6">
    <source>
        <dbReference type="ARBA" id="ARBA00022490"/>
    </source>
</evidence>
<dbReference type="STRING" id="246437.L8Y8Z5"/>
<dbReference type="SMART" id="SM00132">
    <property type="entry name" value="LIM"/>
    <property type="match status" value="1"/>
</dbReference>
<dbReference type="PRINTS" id="PR00926">
    <property type="entry name" value="MITOCARRIER"/>
</dbReference>
<evidence type="ECO:0000256" key="1">
    <source>
        <dbReference type="ARBA" id="ARBA00004141"/>
    </source>
</evidence>
<dbReference type="InterPro" id="IPR023395">
    <property type="entry name" value="MCP_dom_sf"/>
</dbReference>
<dbReference type="PANTHER" id="PTHR24064">
    <property type="entry name" value="SOLUTE CARRIER FAMILY 22 MEMBER"/>
    <property type="match status" value="1"/>
</dbReference>
<dbReference type="GO" id="GO:1990544">
    <property type="term" value="P:mitochondrial ATP transmembrane transport"/>
    <property type="evidence" value="ECO:0007669"/>
    <property type="project" value="InterPro"/>
</dbReference>
<feature type="transmembrane region" description="Helical" evidence="18">
    <location>
        <begin position="534"/>
        <end position="555"/>
    </location>
</feature>
<feature type="repeat" description="Solcar" evidence="16">
    <location>
        <begin position="560"/>
        <end position="652"/>
    </location>
</feature>
<keyword evidence="10 15" id="KW-0862">Zinc</keyword>
<evidence type="ECO:0000256" key="18">
    <source>
        <dbReference type="SAM" id="Phobius"/>
    </source>
</evidence>
<evidence type="ECO:0000256" key="10">
    <source>
        <dbReference type="ARBA" id="ARBA00022833"/>
    </source>
</evidence>
<dbReference type="InterPro" id="IPR001781">
    <property type="entry name" value="Znf_LIM"/>
</dbReference>
<keyword evidence="8 15" id="KW-0479">Metal-binding</keyword>
<dbReference type="SUPFAM" id="SSF50156">
    <property type="entry name" value="PDZ domain-like"/>
    <property type="match status" value="1"/>
</dbReference>
<dbReference type="Pfam" id="PF00412">
    <property type="entry name" value="LIM"/>
    <property type="match status" value="1"/>
</dbReference>
<dbReference type="eggNOG" id="KOG1703">
    <property type="taxonomic scope" value="Eukaryota"/>
</dbReference>
<evidence type="ECO:0000256" key="14">
    <source>
        <dbReference type="ARBA" id="ARBA00024169"/>
    </source>
</evidence>
<comment type="subcellular location">
    <subcellularLocation>
        <location evidence="2">Cytoplasm</location>
    </subcellularLocation>
    <subcellularLocation>
        <location evidence="1">Membrane</location>
        <topology evidence="1">Multi-pass membrane protein</topology>
    </subcellularLocation>
</comment>
<feature type="domain" description="LIM zinc-binding" evidence="19">
    <location>
        <begin position="207"/>
        <end position="266"/>
    </location>
</feature>
<dbReference type="Gene3D" id="1.20.1250.20">
    <property type="entry name" value="MFS general substrate transporter like domains"/>
    <property type="match status" value="2"/>
</dbReference>
<dbReference type="Pfam" id="PF07690">
    <property type="entry name" value="MFS_1"/>
    <property type="match status" value="1"/>
</dbReference>
<feature type="region of interest" description="Disordered" evidence="17">
    <location>
        <begin position="33"/>
        <end position="106"/>
    </location>
</feature>
<evidence type="ECO:0000259" key="19">
    <source>
        <dbReference type="PROSITE" id="PS50023"/>
    </source>
</evidence>
<dbReference type="GO" id="GO:0005471">
    <property type="term" value="F:ATP:ADP antiporter activity"/>
    <property type="evidence" value="ECO:0007669"/>
    <property type="project" value="InterPro"/>
</dbReference>